<evidence type="ECO:0000256" key="7">
    <source>
        <dbReference type="ARBA" id="ARBA00022660"/>
    </source>
</evidence>
<protein>
    <recommendedName>
        <fullName evidence="4 16">Quinol oxidase subunit 2</fullName>
        <ecNumber evidence="16">1.10.3.-</ecNumber>
    </recommendedName>
</protein>
<dbReference type="Pfam" id="PF06481">
    <property type="entry name" value="COX_ARM"/>
    <property type="match status" value="1"/>
</dbReference>
<proteinExistence type="inferred from homology"/>
<evidence type="ECO:0000256" key="14">
    <source>
        <dbReference type="ARBA" id="ARBA00023139"/>
    </source>
</evidence>
<keyword evidence="15" id="KW-0449">Lipoprotein</keyword>
<keyword evidence="14" id="KW-0564">Palmitate</keyword>
<evidence type="ECO:0000256" key="11">
    <source>
        <dbReference type="ARBA" id="ARBA00022989"/>
    </source>
</evidence>
<feature type="domain" description="Cytochrome oxidase subunit II transmembrane region profile" evidence="21">
    <location>
        <begin position="23"/>
        <end position="121"/>
    </location>
</feature>
<accession>A0ABW1IJK5</accession>
<dbReference type="InterPro" id="IPR006333">
    <property type="entry name" value="Cyt_o_ubiquinol_oxidase_su2"/>
</dbReference>
<comment type="function">
    <text evidence="16">Catalyzes quinol oxidation with the concomitant reduction of oxygen to water. Subunit II transfers the electrons from a quinol to the binuclear center of the catalytic subunit I.</text>
</comment>
<evidence type="ECO:0000256" key="12">
    <source>
        <dbReference type="ARBA" id="ARBA00023002"/>
    </source>
</evidence>
<name>A0ABW1IJK5_9BACL</name>
<feature type="region of interest" description="Disordered" evidence="18">
    <location>
        <begin position="288"/>
        <end position="336"/>
    </location>
</feature>
<dbReference type="PROSITE" id="PS50999">
    <property type="entry name" value="COX2_TM"/>
    <property type="match status" value="1"/>
</dbReference>
<evidence type="ECO:0000256" key="8">
    <source>
        <dbReference type="ARBA" id="ARBA00022692"/>
    </source>
</evidence>
<evidence type="ECO:0000256" key="9">
    <source>
        <dbReference type="ARBA" id="ARBA00022729"/>
    </source>
</evidence>
<feature type="compositionally biased region" description="Basic and acidic residues" evidence="18">
    <location>
        <begin position="308"/>
        <end position="317"/>
    </location>
</feature>
<dbReference type="PROSITE" id="PS50857">
    <property type="entry name" value="COX2_CUA"/>
    <property type="match status" value="1"/>
</dbReference>
<evidence type="ECO:0000313" key="22">
    <source>
        <dbReference type="EMBL" id="MFC5985228.1"/>
    </source>
</evidence>
<dbReference type="InterPro" id="IPR045187">
    <property type="entry name" value="CcO_II"/>
</dbReference>
<evidence type="ECO:0000256" key="2">
    <source>
        <dbReference type="ARBA" id="ARBA00004651"/>
    </source>
</evidence>
<keyword evidence="10 16" id="KW-0249">Electron transport</keyword>
<feature type="compositionally biased region" description="Acidic residues" evidence="18">
    <location>
        <begin position="296"/>
        <end position="307"/>
    </location>
</feature>
<dbReference type="RefSeq" id="WP_379891857.1">
    <property type="nucleotide sequence ID" value="NZ_CBCSCT010000003.1"/>
</dbReference>
<keyword evidence="9" id="KW-0732">Signal</keyword>
<evidence type="ECO:0000256" key="15">
    <source>
        <dbReference type="ARBA" id="ARBA00023288"/>
    </source>
</evidence>
<dbReference type="InterPro" id="IPR034227">
    <property type="entry name" value="CuRO_UO_II"/>
</dbReference>
<comment type="caution">
    <text evidence="22">The sequence shown here is derived from an EMBL/GenBank/DDBJ whole genome shotgun (WGS) entry which is preliminary data.</text>
</comment>
<dbReference type="Gene3D" id="1.10.287.90">
    <property type="match status" value="1"/>
</dbReference>
<dbReference type="PROSITE" id="PS51257">
    <property type="entry name" value="PROKAR_LIPOPROTEIN"/>
    <property type="match status" value="1"/>
</dbReference>
<evidence type="ECO:0000259" key="21">
    <source>
        <dbReference type="PROSITE" id="PS50999"/>
    </source>
</evidence>
<evidence type="ECO:0000256" key="18">
    <source>
        <dbReference type="SAM" id="MobiDB-lite"/>
    </source>
</evidence>
<evidence type="ECO:0000259" key="20">
    <source>
        <dbReference type="PROSITE" id="PS50857"/>
    </source>
</evidence>
<dbReference type="Proteomes" id="UP001596250">
    <property type="component" value="Unassembled WGS sequence"/>
</dbReference>
<keyword evidence="5 16" id="KW-0813">Transport</keyword>
<dbReference type="EC" id="1.10.3.-" evidence="16"/>
<keyword evidence="8 17" id="KW-0812">Transmembrane</keyword>
<keyword evidence="6 16" id="KW-1003">Cell membrane</keyword>
<dbReference type="InterPro" id="IPR010514">
    <property type="entry name" value="COX_ARM"/>
</dbReference>
<dbReference type="PIRSF" id="PIRSF000292">
    <property type="entry name" value="Ubi_od_II"/>
    <property type="match status" value="1"/>
</dbReference>
<evidence type="ECO:0000256" key="4">
    <source>
        <dbReference type="ARBA" id="ARBA00016131"/>
    </source>
</evidence>
<dbReference type="SUPFAM" id="SSF81464">
    <property type="entry name" value="Cytochrome c oxidase subunit II-like, transmembrane region"/>
    <property type="match status" value="1"/>
</dbReference>
<feature type="transmembrane region" description="Helical" evidence="19">
    <location>
        <begin position="90"/>
        <end position="111"/>
    </location>
</feature>
<evidence type="ECO:0000256" key="13">
    <source>
        <dbReference type="ARBA" id="ARBA00023136"/>
    </source>
</evidence>
<feature type="transmembrane region" description="Helical" evidence="19">
    <location>
        <begin position="7"/>
        <end position="25"/>
    </location>
</feature>
<evidence type="ECO:0000256" key="3">
    <source>
        <dbReference type="ARBA" id="ARBA00007866"/>
    </source>
</evidence>
<evidence type="ECO:0000256" key="1">
    <source>
        <dbReference type="ARBA" id="ARBA00000725"/>
    </source>
</evidence>
<reference evidence="23" key="1">
    <citation type="journal article" date="2019" name="Int. J. Syst. Evol. Microbiol.">
        <title>The Global Catalogue of Microorganisms (GCM) 10K type strain sequencing project: providing services to taxonomists for standard genome sequencing and annotation.</title>
        <authorList>
            <consortium name="The Broad Institute Genomics Platform"/>
            <consortium name="The Broad Institute Genome Sequencing Center for Infectious Disease"/>
            <person name="Wu L."/>
            <person name="Ma J."/>
        </authorList>
    </citation>
    <scope>NUCLEOTIDE SEQUENCE [LARGE SCALE GENOMIC DNA]</scope>
    <source>
        <strain evidence="23">CCM 8749</strain>
    </source>
</reference>
<feature type="transmembrane region" description="Helical" evidence="19">
    <location>
        <begin position="45"/>
        <end position="69"/>
    </location>
</feature>
<feature type="domain" description="Cytochrome oxidase subunit II copper A binding" evidence="20">
    <location>
        <begin position="127"/>
        <end position="239"/>
    </location>
</feature>
<evidence type="ECO:0000256" key="17">
    <source>
        <dbReference type="RuleBase" id="RU000456"/>
    </source>
</evidence>
<evidence type="ECO:0000256" key="6">
    <source>
        <dbReference type="ARBA" id="ARBA00022475"/>
    </source>
</evidence>
<dbReference type="Pfam" id="PF00116">
    <property type="entry name" value="COX2"/>
    <property type="match status" value="1"/>
</dbReference>
<dbReference type="InterPro" id="IPR008972">
    <property type="entry name" value="Cupredoxin"/>
</dbReference>
<comment type="subcellular location">
    <subcellularLocation>
        <location evidence="2 17">Cell membrane</location>
        <topology evidence="2 17">Multi-pass membrane protein</topology>
    </subcellularLocation>
</comment>
<dbReference type="PANTHER" id="PTHR22888:SF18">
    <property type="entry name" value="CYTOCHROME BO(3) UBIQUINOL OXIDASE SUBUNIT 2"/>
    <property type="match status" value="1"/>
</dbReference>
<dbReference type="InterPro" id="IPR002429">
    <property type="entry name" value="CcO_II-like_C"/>
</dbReference>
<keyword evidence="7 16" id="KW-0679">Respiratory chain</keyword>
<comment type="catalytic activity">
    <reaction evidence="1 16">
        <text>2 a quinol + O2 = 2 a quinone + 2 H2O</text>
        <dbReference type="Rhea" id="RHEA:55376"/>
        <dbReference type="ChEBI" id="CHEBI:15377"/>
        <dbReference type="ChEBI" id="CHEBI:15379"/>
        <dbReference type="ChEBI" id="CHEBI:24646"/>
        <dbReference type="ChEBI" id="CHEBI:132124"/>
    </reaction>
</comment>
<evidence type="ECO:0000256" key="19">
    <source>
        <dbReference type="SAM" id="Phobius"/>
    </source>
</evidence>
<dbReference type="PANTHER" id="PTHR22888">
    <property type="entry name" value="CYTOCHROME C OXIDASE, SUBUNIT II"/>
    <property type="match status" value="1"/>
</dbReference>
<dbReference type="InterPro" id="IPR006332">
    <property type="entry name" value="QoxA"/>
</dbReference>
<evidence type="ECO:0000256" key="5">
    <source>
        <dbReference type="ARBA" id="ARBA00022448"/>
    </source>
</evidence>
<dbReference type="InterPro" id="IPR011759">
    <property type="entry name" value="Cyt_c_oxidase_su2_TM_dom"/>
</dbReference>
<comment type="similarity">
    <text evidence="3 16 17">Belongs to the cytochrome c oxidase subunit 2 family.</text>
</comment>
<dbReference type="NCBIfam" id="TIGR01432">
    <property type="entry name" value="QOXA"/>
    <property type="match status" value="1"/>
</dbReference>
<keyword evidence="23" id="KW-1185">Reference proteome</keyword>
<dbReference type="NCBIfam" id="TIGR01433">
    <property type="entry name" value="CyoA"/>
    <property type="match status" value="1"/>
</dbReference>
<sequence length="336" mass="37626">MKQPKKAFRYALPLLFVLMITLLSGCSDIMVMDPKGPIGESQKDLIIQTMILCGIILVPVLALAAYIVFRYRDKPNSKATYKPNWSHNNTLEAVWWGIPIVVIIILAVITVRGTYALEPSKPIESEKETLVIQATSLDWKWLFKYPEQDIATVNYVQIPEDVPIRFELTSDAPMNSFWIPQLGGQMYTMSGMAMKLHLQADEQGVYYGSGANFSGEHFADMNFEVHATSQEEFDQWVEEVKATGEPLTMEGYEALAEPGTSEPQFYSTFPEGLFEKIVTKYTVDGHGAHSGHGAVEADDAEAEEADAEMNHMDHESMDQQENEAEAAVSDEHADHH</sequence>
<evidence type="ECO:0000256" key="16">
    <source>
        <dbReference type="PIRNR" id="PIRNR000292"/>
    </source>
</evidence>
<keyword evidence="13 16" id="KW-0472">Membrane</keyword>
<keyword evidence="12 16" id="KW-0560">Oxidoreductase</keyword>
<dbReference type="SUPFAM" id="SSF49503">
    <property type="entry name" value="Cupredoxins"/>
    <property type="match status" value="1"/>
</dbReference>
<dbReference type="Gene3D" id="2.60.40.420">
    <property type="entry name" value="Cupredoxins - blue copper proteins"/>
    <property type="match status" value="1"/>
</dbReference>
<evidence type="ECO:0000256" key="10">
    <source>
        <dbReference type="ARBA" id="ARBA00022982"/>
    </source>
</evidence>
<keyword evidence="11 19" id="KW-1133">Transmembrane helix</keyword>
<dbReference type="InterPro" id="IPR036257">
    <property type="entry name" value="Cyt_c_oxidase_su2_TM_sf"/>
</dbReference>
<organism evidence="22 23">
    <name type="scientific">Marinicrinis lubricantis</name>
    <dbReference type="NCBI Taxonomy" id="2086470"/>
    <lineage>
        <taxon>Bacteria</taxon>
        <taxon>Bacillati</taxon>
        <taxon>Bacillota</taxon>
        <taxon>Bacilli</taxon>
        <taxon>Bacillales</taxon>
        <taxon>Paenibacillaceae</taxon>
    </lineage>
</organism>
<evidence type="ECO:0000313" key="23">
    <source>
        <dbReference type="Proteomes" id="UP001596250"/>
    </source>
</evidence>
<gene>
    <name evidence="22" type="primary">cyoA</name>
    <name evidence="22" type="ORF">ACFPXP_01915</name>
</gene>
<dbReference type="EMBL" id="JBHSQV010000010">
    <property type="protein sequence ID" value="MFC5985228.1"/>
    <property type="molecule type" value="Genomic_DNA"/>
</dbReference>
<dbReference type="CDD" id="cd04212">
    <property type="entry name" value="CuRO_UO_II"/>
    <property type="match status" value="1"/>
</dbReference>
<dbReference type="Pfam" id="PF02790">
    <property type="entry name" value="COX2_TM"/>
    <property type="match status" value="1"/>
</dbReference>